<dbReference type="InterPro" id="IPR011060">
    <property type="entry name" value="RibuloseP-bd_barrel"/>
</dbReference>
<evidence type="ECO:0000313" key="8">
    <source>
        <dbReference type="EMBL" id="QBD77827.1"/>
    </source>
</evidence>
<dbReference type="AlphaFoldDB" id="A0A4P6JQW2"/>
<evidence type="ECO:0000256" key="3">
    <source>
        <dbReference type="ARBA" id="ARBA00005081"/>
    </source>
</evidence>
<gene>
    <name evidence="8" type="ORF">EPA93_18230</name>
</gene>
<protein>
    <recommendedName>
        <fullName evidence="5">N-acylglucosamine-6-phosphate 2-epimerase</fullName>
        <ecNumber evidence="5">5.1.3.9</ecNumber>
    </recommendedName>
</protein>
<dbReference type="InterPro" id="IPR007260">
    <property type="entry name" value="NanE"/>
</dbReference>
<evidence type="ECO:0000256" key="5">
    <source>
        <dbReference type="ARBA" id="ARBA00013180"/>
    </source>
</evidence>
<dbReference type="GO" id="GO:0005829">
    <property type="term" value="C:cytosol"/>
    <property type="evidence" value="ECO:0007669"/>
    <property type="project" value="TreeGrafter"/>
</dbReference>
<dbReference type="KEGG" id="kbs:EPA93_18230"/>
<dbReference type="PANTHER" id="PTHR36204:SF1">
    <property type="entry name" value="N-ACETYLMANNOSAMINE-6-PHOSPHATE 2-EPIMERASE-RELATED"/>
    <property type="match status" value="1"/>
</dbReference>
<dbReference type="OrthoDB" id="9781704at2"/>
<keyword evidence="9" id="KW-1185">Reference proteome</keyword>
<dbReference type="Gene3D" id="3.20.20.70">
    <property type="entry name" value="Aldolase class I"/>
    <property type="match status" value="1"/>
</dbReference>
<evidence type="ECO:0000256" key="2">
    <source>
        <dbReference type="ARBA" id="ARBA00002147"/>
    </source>
</evidence>
<dbReference type="EMBL" id="CP035758">
    <property type="protein sequence ID" value="QBD77827.1"/>
    <property type="molecule type" value="Genomic_DNA"/>
</dbReference>
<reference evidence="8 9" key="1">
    <citation type="submission" date="2019-01" db="EMBL/GenBank/DDBJ databases">
        <title>Ktedonosporobacter rubrisoli SCAWS-G2.</title>
        <authorList>
            <person name="Huang Y."/>
            <person name="Yan B."/>
        </authorList>
    </citation>
    <scope>NUCLEOTIDE SEQUENCE [LARGE SCALE GENOMIC DNA]</scope>
    <source>
        <strain evidence="8 9">SCAWS-G2</strain>
    </source>
</reference>
<sequence length="227" mass="24264">MMKLELPRGLVVSCQAHGDNPLRGAETMAAMAVAAERAGAIAIRADGPDDIRAIARRVQLPLIGIYKVDQPAKRAWITPTFEHAHALVEAGASIVALDASYDYQPDDGNLTTLITRIHEELKVPVFADISTFAEAQRAWKLGAEAVLSTLSGYTSQSPARTTPDGELVARCAKAGMCVIAEGHVRSPEQASMLLSRGAYAVVVGTAITNPLAIASWYREAMQDVLQN</sequence>
<organism evidence="8 9">
    <name type="scientific">Ktedonosporobacter rubrisoli</name>
    <dbReference type="NCBI Taxonomy" id="2509675"/>
    <lineage>
        <taxon>Bacteria</taxon>
        <taxon>Bacillati</taxon>
        <taxon>Chloroflexota</taxon>
        <taxon>Ktedonobacteria</taxon>
        <taxon>Ktedonobacterales</taxon>
        <taxon>Ktedonosporobacteraceae</taxon>
        <taxon>Ktedonosporobacter</taxon>
    </lineage>
</organism>
<evidence type="ECO:0000256" key="4">
    <source>
        <dbReference type="ARBA" id="ARBA00007439"/>
    </source>
</evidence>
<keyword evidence="6 8" id="KW-0413">Isomerase</keyword>
<dbReference type="UniPathway" id="UPA00629">
    <property type="reaction ID" value="UER00682"/>
</dbReference>
<dbReference type="Proteomes" id="UP000290365">
    <property type="component" value="Chromosome"/>
</dbReference>
<dbReference type="Pfam" id="PF04131">
    <property type="entry name" value="NanE"/>
    <property type="match status" value="1"/>
</dbReference>
<comment type="function">
    <text evidence="2">Converts N-acetylmannosamine-6-phosphate (ManNAc-6-P) to N-acetylglucosamine-6-phosphate (GlcNAc-6-P).</text>
</comment>
<keyword evidence="7" id="KW-0119">Carbohydrate metabolism</keyword>
<name>A0A4P6JQW2_KTERU</name>
<comment type="similarity">
    <text evidence="4">Belongs to the NanE family.</text>
</comment>
<comment type="catalytic activity">
    <reaction evidence="1">
        <text>an N-acyl-D-glucosamine 6-phosphate = an N-acyl-D-mannosamine 6-phosphate</text>
        <dbReference type="Rhea" id="RHEA:23932"/>
        <dbReference type="ChEBI" id="CHEBI:57599"/>
        <dbReference type="ChEBI" id="CHEBI:57666"/>
        <dbReference type="EC" id="5.1.3.9"/>
    </reaction>
</comment>
<dbReference type="InterPro" id="IPR013785">
    <property type="entry name" value="Aldolase_TIM"/>
</dbReference>
<evidence type="ECO:0000256" key="7">
    <source>
        <dbReference type="ARBA" id="ARBA00023277"/>
    </source>
</evidence>
<dbReference type="NCBIfam" id="NF002231">
    <property type="entry name" value="PRK01130.1"/>
    <property type="match status" value="1"/>
</dbReference>
<evidence type="ECO:0000256" key="1">
    <source>
        <dbReference type="ARBA" id="ARBA00000056"/>
    </source>
</evidence>
<dbReference type="GO" id="GO:0019262">
    <property type="term" value="P:N-acetylneuraminate catabolic process"/>
    <property type="evidence" value="ECO:0007669"/>
    <property type="project" value="UniProtKB-UniPathway"/>
</dbReference>
<dbReference type="GO" id="GO:0047465">
    <property type="term" value="F:N-acylglucosamine-6-phosphate 2-epimerase activity"/>
    <property type="evidence" value="ECO:0007669"/>
    <property type="project" value="UniProtKB-EC"/>
</dbReference>
<dbReference type="RefSeq" id="WP_129888880.1">
    <property type="nucleotide sequence ID" value="NZ_CP035758.1"/>
</dbReference>
<dbReference type="EC" id="5.1.3.9" evidence="5"/>
<proteinExistence type="inferred from homology"/>
<evidence type="ECO:0000256" key="6">
    <source>
        <dbReference type="ARBA" id="ARBA00023235"/>
    </source>
</evidence>
<evidence type="ECO:0000313" key="9">
    <source>
        <dbReference type="Proteomes" id="UP000290365"/>
    </source>
</evidence>
<comment type="pathway">
    <text evidence="3">Amino-sugar metabolism; N-acetylneuraminate degradation; D-fructose 6-phosphate from N-acetylneuraminate: step 3/5.</text>
</comment>
<accession>A0A4P6JQW2</accession>
<dbReference type="SUPFAM" id="SSF51366">
    <property type="entry name" value="Ribulose-phoshate binding barrel"/>
    <property type="match status" value="1"/>
</dbReference>
<dbReference type="PANTHER" id="PTHR36204">
    <property type="entry name" value="N-ACETYLMANNOSAMINE-6-PHOSPHATE 2-EPIMERASE-RELATED"/>
    <property type="match status" value="1"/>
</dbReference>
<dbReference type="GO" id="GO:0006053">
    <property type="term" value="P:N-acetylmannosamine catabolic process"/>
    <property type="evidence" value="ECO:0007669"/>
    <property type="project" value="TreeGrafter"/>
</dbReference>